<name>A0A024SHZ1_HYPJR</name>
<protein>
    <submittedName>
        <fullName evidence="1">Uncharacterized protein</fullName>
    </submittedName>
</protein>
<proteinExistence type="predicted"/>
<evidence type="ECO:0000313" key="2">
    <source>
        <dbReference type="Proteomes" id="UP000024376"/>
    </source>
</evidence>
<reference evidence="2" key="1">
    <citation type="journal article" date="2013" name="Ind. Biotechnol.">
        <title>Comparative genomics analysis of Trichoderma reesei strains.</title>
        <authorList>
            <person name="Koike H."/>
            <person name="Aerts A."/>
            <person name="LaButti K."/>
            <person name="Grigoriev I.V."/>
            <person name="Baker S.E."/>
        </authorList>
    </citation>
    <scope>NUCLEOTIDE SEQUENCE [LARGE SCALE GENOMIC DNA]</scope>
    <source>
        <strain evidence="2">ATCC 56765 / BCRC 32924 / NRRL 11460 / Rut C-30</strain>
    </source>
</reference>
<organism evidence="1 2">
    <name type="scientific">Hypocrea jecorina (strain ATCC 56765 / BCRC 32924 / NRRL 11460 / Rut C-30)</name>
    <name type="common">Trichoderma reesei</name>
    <dbReference type="NCBI Taxonomy" id="1344414"/>
    <lineage>
        <taxon>Eukaryota</taxon>
        <taxon>Fungi</taxon>
        <taxon>Dikarya</taxon>
        <taxon>Ascomycota</taxon>
        <taxon>Pezizomycotina</taxon>
        <taxon>Sordariomycetes</taxon>
        <taxon>Hypocreomycetidae</taxon>
        <taxon>Hypocreales</taxon>
        <taxon>Hypocreaceae</taxon>
        <taxon>Trichoderma</taxon>
    </lineage>
</organism>
<accession>A0A024SHZ1</accession>
<gene>
    <name evidence="1" type="ORF">M419DRAFT_71384</name>
</gene>
<dbReference type="AlphaFoldDB" id="A0A024SHZ1"/>
<dbReference type="HOGENOM" id="CLU_1277768_0_0_1"/>
<dbReference type="KEGG" id="trr:M419DRAFT_71384"/>
<dbReference type="Proteomes" id="UP000024376">
    <property type="component" value="Unassembled WGS sequence"/>
</dbReference>
<dbReference type="EMBL" id="KI911140">
    <property type="protein sequence ID" value="ETS05326.1"/>
    <property type="molecule type" value="Genomic_DNA"/>
</dbReference>
<evidence type="ECO:0000313" key="1">
    <source>
        <dbReference type="EMBL" id="ETS05326.1"/>
    </source>
</evidence>
<sequence length="216" mass="24513">MLPTRHRGEYTETVDATLTHKRGHPRIIVPSGEHIVDSRSGAESEPGENCHYRLTLNVPPGICLICRGTEQRWRLYDGHLSRKSSLTALDQDQHPAQERLPQTFADIIKHCFPCVLLGDTPLQEAAIILTPHRRSSNGLDTTLLITRCWQSTYRQISAPSVGLYANRDFPICLTSLLRLALMPKLHVNESWYRLEWQAKGSAHNHGLWPLLDGRRS</sequence>